<dbReference type="InterPro" id="IPR002524">
    <property type="entry name" value="Cation_efflux"/>
</dbReference>
<dbReference type="Pfam" id="PF16916">
    <property type="entry name" value="ZT_dimer"/>
    <property type="match status" value="1"/>
</dbReference>
<evidence type="ECO:0000256" key="2">
    <source>
        <dbReference type="ARBA" id="ARBA00008114"/>
    </source>
</evidence>
<dbReference type="OrthoDB" id="9806522at2"/>
<evidence type="ECO:0000256" key="1">
    <source>
        <dbReference type="ARBA" id="ARBA00004141"/>
    </source>
</evidence>
<dbReference type="InterPro" id="IPR027470">
    <property type="entry name" value="Cation_efflux_CTD"/>
</dbReference>
<evidence type="ECO:0000256" key="6">
    <source>
        <dbReference type="ARBA" id="ARBA00023136"/>
    </source>
</evidence>
<evidence type="ECO:0000259" key="8">
    <source>
        <dbReference type="Pfam" id="PF01545"/>
    </source>
</evidence>
<proteinExistence type="inferred from homology"/>
<dbReference type="Proteomes" id="UP000426444">
    <property type="component" value="Chromosome"/>
</dbReference>
<accession>A0A6I6DJM7</accession>
<dbReference type="Gene3D" id="3.30.70.1350">
    <property type="entry name" value="Cation efflux protein, cytoplasmic domain"/>
    <property type="match status" value="1"/>
</dbReference>
<dbReference type="Gene3D" id="1.20.1510.10">
    <property type="entry name" value="Cation efflux protein transmembrane domain"/>
    <property type="match status" value="1"/>
</dbReference>
<dbReference type="InterPro" id="IPR050291">
    <property type="entry name" value="CDF_Transporter"/>
</dbReference>
<comment type="similarity">
    <text evidence="2">Belongs to the cation diffusion facilitator (CDF) transporter (TC 2.A.4) family.</text>
</comment>
<feature type="transmembrane region" description="Helical" evidence="7">
    <location>
        <begin position="131"/>
        <end position="153"/>
    </location>
</feature>
<dbReference type="InterPro" id="IPR027469">
    <property type="entry name" value="Cation_efflux_TMD_sf"/>
</dbReference>
<dbReference type="SUPFAM" id="SSF161111">
    <property type="entry name" value="Cation efflux protein transmembrane domain-like"/>
    <property type="match status" value="1"/>
</dbReference>
<dbReference type="InterPro" id="IPR036837">
    <property type="entry name" value="Cation_efflux_CTD_sf"/>
</dbReference>
<feature type="transmembrane region" description="Helical" evidence="7">
    <location>
        <begin position="184"/>
        <end position="201"/>
    </location>
</feature>
<feature type="domain" description="Cation efflux protein cytoplasmic" evidence="9">
    <location>
        <begin position="236"/>
        <end position="310"/>
    </location>
</feature>
<feature type="transmembrane region" description="Helical" evidence="7">
    <location>
        <begin position="34"/>
        <end position="56"/>
    </location>
</feature>
<keyword evidence="6 7" id="KW-0472">Membrane</keyword>
<dbReference type="Pfam" id="PF01545">
    <property type="entry name" value="Cation_efflux"/>
    <property type="match status" value="1"/>
</dbReference>
<dbReference type="GO" id="GO:0008324">
    <property type="term" value="F:monoatomic cation transmembrane transporter activity"/>
    <property type="evidence" value="ECO:0007669"/>
    <property type="project" value="InterPro"/>
</dbReference>
<keyword evidence="11" id="KW-1185">Reference proteome</keyword>
<dbReference type="RefSeq" id="WP_156203482.1">
    <property type="nucleotide sequence ID" value="NZ_CP046457.1"/>
</dbReference>
<evidence type="ECO:0000256" key="3">
    <source>
        <dbReference type="ARBA" id="ARBA00022448"/>
    </source>
</evidence>
<dbReference type="SUPFAM" id="SSF160240">
    <property type="entry name" value="Cation efflux protein cytoplasmic domain-like"/>
    <property type="match status" value="1"/>
</dbReference>
<sequence length="317" mass="35314">MKKLTSKTTDFLILKFLKTNKDENITSPDARKKIGYLEAIISIIINLFLAIIKGFFGLMINSIALLADAVHTASDVLTSLVVIMGFKLSAMPADDKHPHGHGRIEFLTTLFISMLLIYIGVQFAINSYERFVENTVVAGSYLVIAIMIFAALLKEWLAQLSVNLGERIKSTTLIADAWHHRTDAIASIMVAIAILASQFGYYRVDAILGFAVSLLIIYTGLVILNESISKIIGETDHEEIEEIEKLAMSIEGVKNTHDILMHDYGAHKNYSLHIELDKNLTVEQAHQIADKVENLIESKKESKVIVHVDAHKKVDTN</sequence>
<keyword evidence="3" id="KW-0813">Transport</keyword>
<dbReference type="GO" id="GO:0016020">
    <property type="term" value="C:membrane"/>
    <property type="evidence" value="ECO:0007669"/>
    <property type="project" value="UniProtKB-SubCell"/>
</dbReference>
<keyword evidence="4 7" id="KW-0812">Transmembrane</keyword>
<evidence type="ECO:0000259" key="9">
    <source>
        <dbReference type="Pfam" id="PF16916"/>
    </source>
</evidence>
<evidence type="ECO:0000256" key="7">
    <source>
        <dbReference type="SAM" id="Phobius"/>
    </source>
</evidence>
<evidence type="ECO:0000313" key="10">
    <source>
        <dbReference type="EMBL" id="QGT99601.1"/>
    </source>
</evidence>
<dbReference type="NCBIfam" id="TIGR01297">
    <property type="entry name" value="CDF"/>
    <property type="match status" value="1"/>
</dbReference>
<dbReference type="InterPro" id="IPR058533">
    <property type="entry name" value="Cation_efflux_TM"/>
</dbReference>
<dbReference type="KEGG" id="salq:SYNTR_1008"/>
<evidence type="ECO:0000256" key="5">
    <source>
        <dbReference type="ARBA" id="ARBA00022989"/>
    </source>
</evidence>
<feature type="domain" description="Cation efflux protein transmembrane" evidence="8">
    <location>
        <begin position="40"/>
        <end position="231"/>
    </location>
</feature>
<organism evidence="10 11">
    <name type="scientific">Candidatus Syntrophocurvum alkaliphilum</name>
    <dbReference type="NCBI Taxonomy" id="2293317"/>
    <lineage>
        <taxon>Bacteria</taxon>
        <taxon>Bacillati</taxon>
        <taxon>Bacillota</taxon>
        <taxon>Clostridia</taxon>
        <taxon>Eubacteriales</taxon>
        <taxon>Syntrophomonadaceae</taxon>
        <taxon>Candidatus Syntrophocurvum</taxon>
    </lineage>
</organism>
<gene>
    <name evidence="10" type="ORF">SYNTR_1008</name>
</gene>
<dbReference type="FunFam" id="1.20.1510.10:FF:000006">
    <property type="entry name" value="Divalent cation efflux transporter"/>
    <property type="match status" value="1"/>
</dbReference>
<feature type="transmembrane region" description="Helical" evidence="7">
    <location>
        <begin position="207"/>
        <end position="224"/>
    </location>
</feature>
<dbReference type="PANTHER" id="PTHR43840:SF15">
    <property type="entry name" value="MITOCHONDRIAL METAL TRANSPORTER 1-RELATED"/>
    <property type="match status" value="1"/>
</dbReference>
<feature type="transmembrane region" description="Helical" evidence="7">
    <location>
        <begin position="106"/>
        <end position="125"/>
    </location>
</feature>
<evidence type="ECO:0000313" key="11">
    <source>
        <dbReference type="Proteomes" id="UP000426444"/>
    </source>
</evidence>
<comment type="subcellular location">
    <subcellularLocation>
        <location evidence="1">Membrane</location>
        <topology evidence="1">Multi-pass membrane protein</topology>
    </subcellularLocation>
</comment>
<dbReference type="PANTHER" id="PTHR43840">
    <property type="entry name" value="MITOCHONDRIAL METAL TRANSPORTER 1-RELATED"/>
    <property type="match status" value="1"/>
</dbReference>
<dbReference type="AlphaFoldDB" id="A0A6I6DJM7"/>
<protein>
    <submittedName>
        <fullName evidence="10">Cobalt-zinc-cadmium resistance protein</fullName>
    </submittedName>
</protein>
<evidence type="ECO:0000256" key="4">
    <source>
        <dbReference type="ARBA" id="ARBA00022692"/>
    </source>
</evidence>
<keyword evidence="5 7" id="KW-1133">Transmembrane helix</keyword>
<dbReference type="EMBL" id="CP046457">
    <property type="protein sequence ID" value="QGT99601.1"/>
    <property type="molecule type" value="Genomic_DNA"/>
</dbReference>
<name>A0A6I6DJM7_9FIRM</name>
<reference evidence="11" key="1">
    <citation type="journal article" date="2019" name="Microbiology">
        <title>Complete Genome Sequence of an Uncultured Bacterium of the Candidate Phylum Bipolaricaulota.</title>
        <authorList>
            <person name="Kadnikov V.V."/>
            <person name="Mardanov A.V."/>
            <person name="Beletsky A.V."/>
            <person name="Frank Y.A."/>
            <person name="Karnachuk O.V."/>
            <person name="Ravin N.V."/>
        </authorList>
    </citation>
    <scope>NUCLEOTIDE SEQUENCE [LARGE SCALE GENOMIC DNA]</scope>
</reference>